<dbReference type="CDD" id="cd08071">
    <property type="entry name" value="MPN_DUF2466"/>
    <property type="match status" value="1"/>
</dbReference>
<evidence type="ECO:0000259" key="7">
    <source>
        <dbReference type="PROSITE" id="PS50249"/>
    </source>
</evidence>
<keyword evidence="1" id="KW-0645">Protease</keyword>
<dbReference type="Pfam" id="PF04002">
    <property type="entry name" value="RadC"/>
    <property type="match status" value="1"/>
</dbReference>
<dbReference type="NCBIfam" id="TIGR00608">
    <property type="entry name" value="radc"/>
    <property type="match status" value="1"/>
</dbReference>
<dbReference type="Proteomes" id="UP000035036">
    <property type="component" value="Chromosome"/>
</dbReference>
<accession>A0A0B5FHP9</accession>
<dbReference type="PROSITE" id="PS01302">
    <property type="entry name" value="UPF0758"/>
    <property type="match status" value="1"/>
</dbReference>
<dbReference type="AlphaFoldDB" id="A0A0B5FHP9"/>
<evidence type="ECO:0000256" key="2">
    <source>
        <dbReference type="ARBA" id="ARBA00022723"/>
    </source>
</evidence>
<dbReference type="HOGENOM" id="CLU_073529_0_2_7"/>
<dbReference type="RefSeq" id="WP_040201685.1">
    <property type="nucleotide sequence ID" value="NZ_CP010311.1"/>
</dbReference>
<dbReference type="EMBL" id="CP010311">
    <property type="protein sequence ID" value="AJF07717.1"/>
    <property type="molecule type" value="Genomic_DNA"/>
</dbReference>
<proteinExistence type="inferred from homology"/>
<keyword evidence="3" id="KW-0378">Hydrolase</keyword>
<evidence type="ECO:0000256" key="4">
    <source>
        <dbReference type="ARBA" id="ARBA00022833"/>
    </source>
</evidence>
<dbReference type="InterPro" id="IPR001405">
    <property type="entry name" value="UPF0758"/>
</dbReference>
<keyword evidence="2" id="KW-0479">Metal-binding</keyword>
<gene>
    <name evidence="8" type="ORF">GSUB_15760</name>
</gene>
<dbReference type="InterPro" id="IPR010994">
    <property type="entry name" value="RuvA_2-like"/>
</dbReference>
<comment type="similarity">
    <text evidence="6">Belongs to the UPF0758 family.</text>
</comment>
<dbReference type="NCBIfam" id="NF000642">
    <property type="entry name" value="PRK00024.1"/>
    <property type="match status" value="1"/>
</dbReference>
<dbReference type="GO" id="GO:0006508">
    <property type="term" value="P:proteolysis"/>
    <property type="evidence" value="ECO:0007669"/>
    <property type="project" value="UniProtKB-KW"/>
</dbReference>
<keyword evidence="4" id="KW-0862">Zinc</keyword>
<dbReference type="GO" id="GO:0008237">
    <property type="term" value="F:metallopeptidase activity"/>
    <property type="evidence" value="ECO:0007669"/>
    <property type="project" value="UniProtKB-KW"/>
</dbReference>
<evidence type="ECO:0000256" key="5">
    <source>
        <dbReference type="ARBA" id="ARBA00023049"/>
    </source>
</evidence>
<sequence>MTKNEVGRRIKDWPVEERPREKLLGRGAQALSDAELLALILRTGDAGSRTSALDHARQLLATFDGLRGLAAAGVSEICRLRGIGPAKAAEIQAVFEIARRFSDARMRPGDRFTSSADVYHAFHERLRDHKREVFYTLLLDSKNRLIREIPISEGSLTASIVHPREVFAPVIRESASAVLFVHNHPSGDPTPSREDLDITKRLKEVGELVGVRVLDHIVVGSGRYVSLADRGLL</sequence>
<dbReference type="Gene3D" id="3.40.140.10">
    <property type="entry name" value="Cytidine Deaminase, domain 2"/>
    <property type="match status" value="1"/>
</dbReference>
<dbReference type="STRING" id="483547.GSUB_15760"/>
<dbReference type="InterPro" id="IPR037518">
    <property type="entry name" value="MPN"/>
</dbReference>
<dbReference type="Gene3D" id="1.10.150.20">
    <property type="entry name" value="5' to 3' exonuclease, C-terminal subdomain"/>
    <property type="match status" value="1"/>
</dbReference>
<feature type="domain" description="MPN" evidence="7">
    <location>
        <begin position="111"/>
        <end position="233"/>
    </location>
</feature>
<evidence type="ECO:0000256" key="6">
    <source>
        <dbReference type="RuleBase" id="RU003797"/>
    </source>
</evidence>
<dbReference type="InterPro" id="IPR020891">
    <property type="entry name" value="UPF0758_CS"/>
</dbReference>
<reference evidence="8 9" key="1">
    <citation type="journal article" date="2015" name="Genome Announc.">
        <title>Genomes of Geoalkalibacter ferrihydriticus Z-0531T and Geoalkalibacter subterraneus Red1T, Two Haloalkaliphilic Metal-Reducing Deltaproteobacteria.</title>
        <authorList>
            <person name="Badalamenti J.P."/>
            <person name="Krajmalnik-Brown R."/>
            <person name="Torres C.I."/>
            <person name="Bond D.R."/>
        </authorList>
    </citation>
    <scope>NUCLEOTIDE SEQUENCE [LARGE SCALE GENOMIC DNA]</scope>
    <source>
        <strain evidence="8 9">Red1</strain>
    </source>
</reference>
<evidence type="ECO:0000256" key="3">
    <source>
        <dbReference type="ARBA" id="ARBA00022801"/>
    </source>
</evidence>
<dbReference type="SUPFAM" id="SSF47781">
    <property type="entry name" value="RuvA domain 2-like"/>
    <property type="match status" value="1"/>
</dbReference>
<dbReference type="PANTHER" id="PTHR30471">
    <property type="entry name" value="DNA REPAIR PROTEIN RADC"/>
    <property type="match status" value="1"/>
</dbReference>
<dbReference type="OrthoDB" id="9804482at2"/>
<evidence type="ECO:0000313" key="8">
    <source>
        <dbReference type="EMBL" id="AJF07717.1"/>
    </source>
</evidence>
<evidence type="ECO:0000313" key="9">
    <source>
        <dbReference type="Proteomes" id="UP000035036"/>
    </source>
</evidence>
<dbReference type="PANTHER" id="PTHR30471:SF3">
    <property type="entry name" value="UPF0758 PROTEIN YEES-RELATED"/>
    <property type="match status" value="1"/>
</dbReference>
<protein>
    <submittedName>
        <fullName evidence="8">DNA repair protein RadC</fullName>
    </submittedName>
</protein>
<dbReference type="GO" id="GO:0046872">
    <property type="term" value="F:metal ion binding"/>
    <property type="evidence" value="ECO:0007669"/>
    <property type="project" value="UniProtKB-KW"/>
</dbReference>
<dbReference type="Pfam" id="PF20582">
    <property type="entry name" value="UPF0758_N"/>
    <property type="match status" value="1"/>
</dbReference>
<name>A0A0B5FHP9_9BACT</name>
<dbReference type="SUPFAM" id="SSF102712">
    <property type="entry name" value="JAB1/MPN domain"/>
    <property type="match status" value="1"/>
</dbReference>
<keyword evidence="5" id="KW-0482">Metalloprotease</keyword>
<keyword evidence="9" id="KW-1185">Reference proteome</keyword>
<dbReference type="InterPro" id="IPR046778">
    <property type="entry name" value="UPF0758_N"/>
</dbReference>
<dbReference type="PROSITE" id="PS50249">
    <property type="entry name" value="MPN"/>
    <property type="match status" value="1"/>
</dbReference>
<evidence type="ECO:0000256" key="1">
    <source>
        <dbReference type="ARBA" id="ARBA00022670"/>
    </source>
</evidence>
<dbReference type="InterPro" id="IPR025657">
    <property type="entry name" value="RadC_JAB"/>
</dbReference>
<dbReference type="KEGG" id="gsb:GSUB_15760"/>
<organism evidence="8 9">
    <name type="scientific">Geoalkalibacter subterraneus</name>
    <dbReference type="NCBI Taxonomy" id="483547"/>
    <lineage>
        <taxon>Bacteria</taxon>
        <taxon>Pseudomonadati</taxon>
        <taxon>Thermodesulfobacteriota</taxon>
        <taxon>Desulfuromonadia</taxon>
        <taxon>Desulfuromonadales</taxon>
        <taxon>Geoalkalibacteraceae</taxon>
        <taxon>Geoalkalibacter</taxon>
    </lineage>
</organism>